<dbReference type="GO" id="GO:0032049">
    <property type="term" value="P:cardiolipin biosynthetic process"/>
    <property type="evidence" value="ECO:0007669"/>
    <property type="project" value="UniProtKB-ARBA"/>
</dbReference>
<evidence type="ECO:0000256" key="1">
    <source>
        <dbReference type="SAM" id="Phobius"/>
    </source>
</evidence>
<dbReference type="AlphaFoldDB" id="A0A291TBC2"/>
<reference evidence="3 4" key="1">
    <citation type="submission" date="2017-10" db="EMBL/GenBank/DDBJ databases">
        <title>Complete Genome Sequence of Faecalibacterium prausnitzii isolated from the gut of healthy adult Indian.</title>
        <authorList>
            <person name="Bag S."/>
            <person name="Ghosh T.S."/>
            <person name="Das B."/>
        </authorList>
    </citation>
    <scope>NUCLEOTIDE SEQUENCE [LARGE SCALE GENOMIC DNA]</scope>
    <source>
        <strain evidence="3 4">Indica</strain>
    </source>
</reference>
<dbReference type="Proteomes" id="UP000223709">
    <property type="component" value="Chromosome"/>
</dbReference>
<dbReference type="InterPro" id="IPR025202">
    <property type="entry name" value="PLD-like_dom"/>
</dbReference>
<accession>A0A291TBC2</accession>
<gene>
    <name evidence="3" type="ORF">CRH10_09060</name>
</gene>
<dbReference type="CDD" id="cd09154">
    <property type="entry name" value="PLDc_SMU_988_like_1"/>
    <property type="match status" value="1"/>
</dbReference>
<protein>
    <submittedName>
        <fullName evidence="3">Cardiolipin synthase</fullName>
    </submittedName>
</protein>
<keyword evidence="1" id="KW-0812">Transmembrane</keyword>
<dbReference type="SMART" id="SM00155">
    <property type="entry name" value="PLDc"/>
    <property type="match status" value="2"/>
</dbReference>
<dbReference type="PANTHER" id="PTHR21248:SF22">
    <property type="entry name" value="PHOSPHOLIPASE D"/>
    <property type="match status" value="1"/>
</dbReference>
<proteinExistence type="predicted"/>
<dbReference type="InterPro" id="IPR001736">
    <property type="entry name" value="PLipase_D/transphosphatidylase"/>
</dbReference>
<dbReference type="GO" id="GO:0030572">
    <property type="term" value="F:phosphatidyltransferase activity"/>
    <property type="evidence" value="ECO:0007669"/>
    <property type="project" value="UniProtKB-ARBA"/>
</dbReference>
<dbReference type="SUPFAM" id="SSF56024">
    <property type="entry name" value="Phospholipase D/nuclease"/>
    <property type="match status" value="2"/>
</dbReference>
<dbReference type="CDD" id="cd09160">
    <property type="entry name" value="PLDc_SMU_988_like_2"/>
    <property type="match status" value="1"/>
</dbReference>
<sequence length="539" mass="61331">MKTEELKQNVKGYVHQFEDGGLRLLRKGQKGVIHAIFSRFGLVLILLLLQVGLLFSIFRWFGNLWPHYFGGSVVVTSAMVIYLLNSKMDNSAKITWMVVVAIAPVVGIPMFFYVKSNFGHNILRKRLLELEDQLRGWLPQSQNAVEQLKALEPGAASLAKYLYGRGGGFPVYQNTAMTYFPGGEAKFEELLRQLETAEEYIFVEYFIIDEGLMWGKILEVLARKALQGVDVRVMYDGTCEFSTLPRNYPRLLEKLNIQCKVFSPVQPFVSTHYNYRDHRKILVIDGRVGFTGGVNLADEYINHIQKHGRWKDAAVMLEGEAVRSLTAQFLQMWGILKEPEYEQFLTRPIPVPENAKGVAAPYGDCPLDGERVGEMVYIDLLNRARDYIHIMTPYLILDGELETALKFAAERGVDVHLILPGKPDKRFPYALAKSHYSALLDSGVKISEWSPGFVHAKVFVVDGREAVVGTINLDYRSLYHHFEDAVWMVDAPCIRDIEQDFQHTLEQCRTVENTSASIWQKQYLLRATGMLLKVIAPLL</sequence>
<dbReference type="PANTHER" id="PTHR21248">
    <property type="entry name" value="CARDIOLIPIN SYNTHASE"/>
    <property type="match status" value="1"/>
</dbReference>
<organism evidence="3 4">
    <name type="scientific">Faecalibacterium prausnitzii</name>
    <dbReference type="NCBI Taxonomy" id="853"/>
    <lineage>
        <taxon>Bacteria</taxon>
        <taxon>Bacillati</taxon>
        <taxon>Bacillota</taxon>
        <taxon>Clostridia</taxon>
        <taxon>Eubacteriales</taxon>
        <taxon>Oscillospiraceae</taxon>
        <taxon>Faecalibacterium</taxon>
    </lineage>
</organism>
<feature type="transmembrane region" description="Helical" evidence="1">
    <location>
        <begin position="36"/>
        <end position="58"/>
    </location>
</feature>
<dbReference type="Gene3D" id="3.30.870.10">
    <property type="entry name" value="Endonuclease Chain A"/>
    <property type="match status" value="2"/>
</dbReference>
<dbReference type="EMBL" id="CP023819">
    <property type="protein sequence ID" value="ATL90432.1"/>
    <property type="molecule type" value="Genomic_DNA"/>
</dbReference>
<evidence type="ECO:0000313" key="4">
    <source>
        <dbReference type="Proteomes" id="UP000223709"/>
    </source>
</evidence>
<dbReference type="PROSITE" id="PS50035">
    <property type="entry name" value="PLD"/>
    <property type="match status" value="2"/>
</dbReference>
<feature type="transmembrane region" description="Helical" evidence="1">
    <location>
        <begin position="64"/>
        <end position="84"/>
    </location>
</feature>
<feature type="transmembrane region" description="Helical" evidence="1">
    <location>
        <begin position="96"/>
        <end position="114"/>
    </location>
</feature>
<feature type="domain" description="PLD phosphodiesterase" evidence="2">
    <location>
        <begin position="273"/>
        <end position="300"/>
    </location>
</feature>
<evidence type="ECO:0000259" key="2">
    <source>
        <dbReference type="PROSITE" id="PS50035"/>
    </source>
</evidence>
<feature type="domain" description="PLD phosphodiesterase" evidence="2">
    <location>
        <begin position="450"/>
        <end position="477"/>
    </location>
</feature>
<evidence type="ECO:0000313" key="3">
    <source>
        <dbReference type="EMBL" id="ATL90432.1"/>
    </source>
</evidence>
<keyword evidence="1" id="KW-1133">Transmembrane helix</keyword>
<keyword evidence="1" id="KW-0472">Membrane</keyword>
<dbReference type="RefSeq" id="WP_098924233.1">
    <property type="nucleotide sequence ID" value="NZ_CP023819.1"/>
</dbReference>
<name>A0A291TBC2_9FIRM</name>
<dbReference type="Pfam" id="PF13091">
    <property type="entry name" value="PLDc_2"/>
    <property type="match status" value="2"/>
</dbReference>